<evidence type="ECO:0000313" key="2">
    <source>
        <dbReference type="Proteomes" id="UP000319908"/>
    </source>
</evidence>
<gene>
    <name evidence="1" type="ORF">Poly21_01710</name>
</gene>
<accession>A0A5C6C1H3</accession>
<keyword evidence="2" id="KW-1185">Reference proteome</keyword>
<evidence type="ECO:0000313" key="1">
    <source>
        <dbReference type="EMBL" id="TWU18018.1"/>
    </source>
</evidence>
<dbReference type="EMBL" id="SJPU01000001">
    <property type="protein sequence ID" value="TWU18018.1"/>
    <property type="molecule type" value="Genomic_DNA"/>
</dbReference>
<dbReference type="RefSeq" id="WP_146405039.1">
    <property type="nucleotide sequence ID" value="NZ_SJPU01000001.1"/>
</dbReference>
<organism evidence="1 2">
    <name type="scientific">Allorhodopirellula heiligendammensis</name>
    <dbReference type="NCBI Taxonomy" id="2714739"/>
    <lineage>
        <taxon>Bacteria</taxon>
        <taxon>Pseudomonadati</taxon>
        <taxon>Planctomycetota</taxon>
        <taxon>Planctomycetia</taxon>
        <taxon>Pirellulales</taxon>
        <taxon>Pirellulaceae</taxon>
        <taxon>Allorhodopirellula</taxon>
    </lineage>
</organism>
<reference evidence="1 2" key="1">
    <citation type="journal article" date="2020" name="Antonie Van Leeuwenhoek">
        <title>Rhodopirellula heiligendammensis sp. nov., Rhodopirellula pilleata sp. nov., and Rhodopirellula solitaria sp. nov. isolated from natural or artificial marine surfaces in Northern Germany and California, USA, and emended description of the genus Rhodopirellula.</title>
        <authorList>
            <person name="Kallscheuer N."/>
            <person name="Wiegand S."/>
            <person name="Jogler M."/>
            <person name="Boedeker C."/>
            <person name="Peeters S.H."/>
            <person name="Rast P."/>
            <person name="Heuer A."/>
            <person name="Jetten M.S.M."/>
            <person name="Rohde M."/>
            <person name="Jogler C."/>
        </authorList>
    </citation>
    <scope>NUCLEOTIDE SEQUENCE [LARGE SCALE GENOMIC DNA]</scope>
    <source>
        <strain evidence="1 2">Poly21</strain>
    </source>
</reference>
<sequence>MSSAPQQKLKVSARVRELLGQLADACDRHHDMIIAASEAADQGDVNAASEICLDKQAVESLIVGTAHRLTRVAKGKPEVRT</sequence>
<comment type="caution">
    <text evidence="1">The sequence shown here is derived from an EMBL/GenBank/DDBJ whole genome shotgun (WGS) entry which is preliminary data.</text>
</comment>
<proteinExistence type="predicted"/>
<protein>
    <submittedName>
        <fullName evidence="1">Uncharacterized protein</fullName>
    </submittedName>
</protein>
<dbReference type="AlphaFoldDB" id="A0A5C6C1H3"/>
<name>A0A5C6C1H3_9BACT</name>
<dbReference type="Proteomes" id="UP000319908">
    <property type="component" value="Unassembled WGS sequence"/>
</dbReference>